<organism evidence="1">
    <name type="scientific">Acerihabitans sp. KWT182</name>
    <dbReference type="NCBI Taxonomy" id="3157919"/>
    <lineage>
        <taxon>Bacteria</taxon>
        <taxon>Pseudomonadati</taxon>
        <taxon>Pseudomonadota</taxon>
        <taxon>Gammaproteobacteria</taxon>
        <taxon>Enterobacterales</taxon>
        <taxon>Pectobacteriaceae</taxon>
        <taxon>Acerihabitans</taxon>
    </lineage>
</organism>
<reference evidence="1" key="1">
    <citation type="submission" date="2024-06" db="EMBL/GenBank/DDBJ databases">
        <authorList>
            <person name="Coelho C."/>
            <person name="Bento M."/>
            <person name="Garcia E."/>
            <person name="Camelo A."/>
            <person name="Brandao I."/>
            <person name="Espirito Santo C."/>
            <person name="Trovao J."/>
            <person name="Verissimo A."/>
            <person name="Costa J."/>
            <person name="Tiago I."/>
        </authorList>
    </citation>
    <scope>NUCLEOTIDE SEQUENCE</scope>
    <source>
        <strain evidence="1">KWT182</strain>
    </source>
</reference>
<dbReference type="EMBL" id="CP157947">
    <property type="protein sequence ID" value="XBS68235.1"/>
    <property type="molecule type" value="Genomic_DNA"/>
</dbReference>
<evidence type="ECO:0000313" key="1">
    <source>
        <dbReference type="EMBL" id="XBS68235.1"/>
    </source>
</evidence>
<accession>A0AAU7Q5A7</accession>
<gene>
    <name evidence="1" type="ORF">ABK905_15715</name>
</gene>
<sequence length="163" mass="18138">MTLLTSETEVFSSQPAAAAGCVVAFLAKRQTDGGPAVYGDEDYRRLMAALEQLRREGWLMSFRAMFNVQDETRPMALDSGFAHPWDLAGAFEAPDINAALAGTVRLEQAGWGEIIRHRMAAGPARVRHRKRYRARYQARLGIYGSVGMERCLVRSHRRPATGL</sequence>
<dbReference type="AlphaFoldDB" id="A0AAU7Q5A7"/>
<protein>
    <submittedName>
        <fullName evidence="1">Uncharacterized protein</fullName>
    </submittedName>
</protein>
<name>A0AAU7Q5A7_9GAMM</name>
<proteinExistence type="predicted"/>